<name>A0A0K2TDD8_LEPSM</name>
<evidence type="ECO:0000313" key="1">
    <source>
        <dbReference type="EMBL" id="CDW23461.1"/>
    </source>
</evidence>
<dbReference type="EMBL" id="HACA01006100">
    <property type="protein sequence ID" value="CDW23461.1"/>
    <property type="molecule type" value="Transcribed_RNA"/>
</dbReference>
<sequence>GITCGKGYLALDETTGRSRHYLLFNGLGTRKTPECEDWTRKTRSLRTRT</sequence>
<dbReference type="AlphaFoldDB" id="A0A0K2TDD8"/>
<reference evidence="1" key="1">
    <citation type="submission" date="2014-05" db="EMBL/GenBank/DDBJ databases">
        <authorList>
            <person name="Chronopoulou M."/>
        </authorList>
    </citation>
    <scope>NUCLEOTIDE SEQUENCE</scope>
    <source>
        <tissue evidence="1">Whole organism</tissue>
    </source>
</reference>
<organism evidence="1">
    <name type="scientific">Lepeophtheirus salmonis</name>
    <name type="common">Salmon louse</name>
    <name type="synonym">Caligus salmonis</name>
    <dbReference type="NCBI Taxonomy" id="72036"/>
    <lineage>
        <taxon>Eukaryota</taxon>
        <taxon>Metazoa</taxon>
        <taxon>Ecdysozoa</taxon>
        <taxon>Arthropoda</taxon>
        <taxon>Crustacea</taxon>
        <taxon>Multicrustacea</taxon>
        <taxon>Hexanauplia</taxon>
        <taxon>Copepoda</taxon>
        <taxon>Siphonostomatoida</taxon>
        <taxon>Caligidae</taxon>
        <taxon>Lepeophtheirus</taxon>
    </lineage>
</organism>
<feature type="non-terminal residue" evidence="1">
    <location>
        <position position="1"/>
    </location>
</feature>
<protein>
    <submittedName>
        <fullName evidence="1">Uncharacterized protein</fullName>
    </submittedName>
</protein>
<accession>A0A0K2TDD8</accession>
<proteinExistence type="predicted"/>